<evidence type="ECO:0000313" key="1">
    <source>
        <dbReference type="EMBL" id="OLO86347.1"/>
    </source>
</evidence>
<proteinExistence type="predicted"/>
<reference evidence="1 2" key="1">
    <citation type="submission" date="2016-12" db="EMBL/GenBank/DDBJ databases">
        <title>Genomic comparison of strains in the 'Actinomyces naeslundii' group.</title>
        <authorList>
            <person name="Mughal S.R."/>
            <person name="Do T."/>
            <person name="Gilbert S.C."/>
            <person name="Witherden E.A."/>
            <person name="Didelot X."/>
            <person name="Beighton D."/>
        </authorList>
    </citation>
    <scope>NUCLEOTIDE SEQUENCE [LARGE SCALE GENOMIC DNA]</scope>
    <source>
        <strain evidence="1 2">WE6B-3</strain>
    </source>
</reference>
<name>A0ABX3F324_ACTNA</name>
<accession>A0ABX3F324</accession>
<dbReference type="RefSeq" id="WP_075409551.1">
    <property type="nucleotide sequence ID" value="NZ_MSKX01000002.1"/>
</dbReference>
<protein>
    <submittedName>
        <fullName evidence="1">Uncharacterized protein</fullName>
    </submittedName>
</protein>
<keyword evidence="2" id="KW-1185">Reference proteome</keyword>
<organism evidence="1 2">
    <name type="scientific">Actinomyces naeslundii</name>
    <dbReference type="NCBI Taxonomy" id="1655"/>
    <lineage>
        <taxon>Bacteria</taxon>
        <taxon>Bacillati</taxon>
        <taxon>Actinomycetota</taxon>
        <taxon>Actinomycetes</taxon>
        <taxon>Actinomycetales</taxon>
        <taxon>Actinomycetaceae</taxon>
        <taxon>Actinomyces</taxon>
    </lineage>
</organism>
<dbReference type="EMBL" id="MSKX01000002">
    <property type="protein sequence ID" value="OLO86347.1"/>
    <property type="molecule type" value="Genomic_DNA"/>
</dbReference>
<comment type="caution">
    <text evidence="1">The sequence shown here is derived from an EMBL/GenBank/DDBJ whole genome shotgun (WGS) entry which is preliminary data.</text>
</comment>
<evidence type="ECO:0000313" key="2">
    <source>
        <dbReference type="Proteomes" id="UP000186781"/>
    </source>
</evidence>
<sequence>MVEVTEHTCIYIPGQAIAWGPEPVPFMTTLALARRCGWGDEVHYRLHAWALDAGIVRGRIDDEPPPWDNLMALTPPGQRLEAIRHAFFREPQALIIPDPVVLHWHHTTHPGPLTYDRAGEITGGGWVTPTDTWTLTLRTLTHAGADPTAATSWRVPAGHMADLTEAITHTPDQPAPSEPKLTQAEDQLLARAGLNRTHLWTSISKPLDTHNLPQ</sequence>
<dbReference type="Proteomes" id="UP000186781">
    <property type="component" value="Unassembled WGS sequence"/>
</dbReference>
<gene>
    <name evidence="1" type="ORF">BKH13_00405</name>
</gene>